<evidence type="ECO:0000313" key="2">
    <source>
        <dbReference type="EMBL" id="RAJ80358.1"/>
    </source>
</evidence>
<evidence type="ECO:0000313" key="3">
    <source>
        <dbReference type="Proteomes" id="UP000249819"/>
    </source>
</evidence>
<keyword evidence="3" id="KW-1185">Reference proteome</keyword>
<evidence type="ECO:0000259" key="1">
    <source>
        <dbReference type="Pfam" id="PF20248"/>
    </source>
</evidence>
<dbReference type="EMBL" id="QLMA01000005">
    <property type="protein sequence ID" value="RAJ80358.1"/>
    <property type="molecule type" value="Genomic_DNA"/>
</dbReference>
<dbReference type="OrthoDB" id="535891at2"/>
<protein>
    <recommendedName>
        <fullName evidence="1">DUF6603 domain-containing protein</fullName>
    </recommendedName>
</protein>
<reference evidence="2 3" key="1">
    <citation type="submission" date="2018-06" db="EMBL/GenBank/DDBJ databases">
        <title>Genomic Encyclopedia of Archaeal and Bacterial Type Strains, Phase II (KMG-II): from individual species to whole genera.</title>
        <authorList>
            <person name="Goeker M."/>
        </authorList>
    </citation>
    <scope>NUCLEOTIDE SEQUENCE [LARGE SCALE GENOMIC DNA]</scope>
    <source>
        <strain evidence="2 3">DSM 29821</strain>
    </source>
</reference>
<gene>
    <name evidence="2" type="ORF">CLV59_105467</name>
</gene>
<name>A0A327W5U9_9BACT</name>
<accession>A0A327W5U9</accession>
<dbReference type="RefSeq" id="WP_111593347.1">
    <property type="nucleotide sequence ID" value="NZ_QLMA01000005.1"/>
</dbReference>
<comment type="caution">
    <text evidence="2">The sequence shown here is derived from an EMBL/GenBank/DDBJ whole genome shotgun (WGS) entry which is preliminary data.</text>
</comment>
<dbReference type="InterPro" id="IPR046538">
    <property type="entry name" value="DUF6603"/>
</dbReference>
<proteinExistence type="predicted"/>
<dbReference type="Pfam" id="PF20248">
    <property type="entry name" value="DUF6603"/>
    <property type="match status" value="1"/>
</dbReference>
<sequence length="3206" mass="342924">MINEISAAKSARHKQAVAGISDNGITFSGLDPVLASLGLLIGLLTKPDPTQDVYQLNPDWFSNPITNTQLGITDNPEQFEQLLTSILGKIGGNALGIPIQDASLLGTWYPIKNGNDPTGFYLVSYLKETNGLKETVMGLGVLHTWKVPPPPGTPLLTVNVWGLMPFVAIGNGSFKITFTDQGYPISLGVAAEGGDTKLPLVDINGISFDGVKFSALIDVAASDPFSVSLEVLSLKLGSAPPANKSLADLLAISGQEMLEIATNLFMGALSYVFPNQQQYLNYITPLLGLSSQIPNLPNVKLPVMEWYNLFEVASNPAKYPDGVKTLFFNWFNALCTDTDALKGWITALSGFLGNTNLQITGTGTRIDPFRLGILNVSSIGQLDFAVATTVDEGGIRYFYPGFSFTGSNVPLGSSPAVFTAQANLELGQFGLSAQAVTAAPEINFQFQFALKNKTTGQPLVAYDGNSVGSLTAGLILGSDGKIVPDFSLNQVVTTTTSFDKVNLLSPGELAEAGAAALSAALGTLIGIGSSDFADNIGALIGLITPVSAKTNWPTTLPAPFSGTQMVHSILNPVKAWSDYYLAVLQYSTAVDGKAAFAYIIQEMALLLQQTVSGLNVTVTGSGTKDDPWMAGIALSSSSLPAFLTAFKQVNTDNSIDLILGLSLQPTITVGNVEIAPSLNLEALGLHFPANGVDIEASWLLAVSAQLQLPKGFMTPSLGGVVVSVSKSQLSAEWNRLNGWGWSMFVQTPKLVINGQDIILGQDLNFDQQTNLKDLVLNAVPAFSPFLVGALGALLMRVENRAALFAIGALGLIPDITKSPVFPTGLSWSGFQQLKLNSLSNPWPDLRNYLSATFASAANAKSLLSLLSYVVNTNIEAAPATGGSGTFNDPWTFPLPKGFEGITWYESTGQIIGLGAGRSNSWQYQLNNGNGTTKFGFDLHARVNALKYNLSSGTLLFDGQVPSFSLTGILYNPDGMLVNLPASLGSVEKIMVGCNLSYDTTNKAFQFDPIVTLFNVTLPGQQQQAQLTLQDFLDPGFTAALQNGFMVLLNAGLQQAFDQVKAQPLFQQAYTLLSMLGLTMTPDGETDLQDIQLFSLTNGLLGINTAGWTGLLANFNTYIQSQFNSLLAIKEQRSLLYNFLSEIFGIQIPNFPLPVLQLLQGMGICGPAEEGYTVYPYTLLDLISNPYKTFQQLYTQLFDIANADNLKQLAAHLSRNLGPYKTGSWTFSTDSTGVISFGILPADAFQLGSFLLVSGGIQLDLSNEKLQGTLDIYCENIGITLRSGFTLKLEEGILKPAFTAAAIWGDGSKPAAQALELIPFNTNVFLNNVADLAPAFTLNILLNAVFEEQLLKQYPLIQQIFIGLGLGEKMPTESLAVQKVVNGKHAIAASVADQQWQMPALMGILENPLGWLLSDDVLGTNGRFSISKLVQMLSHLPAVQASNGIKVTPDAKGMKISGMPYGFEIAMSGENEVATFGFDTKDLVISDNWGTLNLLSFNVSVDSNYQPSFGGELTISSGSKIPVAFFVNTGYDKDFFLNISQGKPDTPSGISLQLLPFLGWGTLAEQAARLAAAAVLKNLVPTVLQQLSNTGAKAFVDKLIAFGDAVNTTELVDNIIKVLTPAAFATTSQEDLLEKIEQVALAWLQEKFTTSGAPVTVQGLITLLKDVMPGVSAQGGRLAFTPDSKIPITILAGLNDKGFLGLWADFSLPDTQVLKIQIAETGVGVKLDGTLDFSFALDVLIPVDDSSGPGLTFAYDLNKGFNLVFDPTSDSTDFSKHSDLAIELLPNFFSKPTAEAGAMQESVTDWLLQVVKVVLPRYVSLLVLNIEKVKGWLEAPIVSSVAGAPTPATLLEATSLILKNNGKYELNSIDNLTKLTPSGFFGNLFYTLMQTELTLLQFGDKNSGKITVGPRTGKQDYYGVRVAAPNLKITALPNLVIQLGADDTEWIDKSSTNKITGDPGIGFYLPITKSGNNELNVDFSLFNLLLYNLGFDIVGTNGKPIVDQPRFKIGAVQPRTVFELDFKGNAKPGLQFGAGVTLAKIGLSLAPDKLAGSGGTNPIANNILGSGSTSGNPPVNPEFSVSTAYTDKLWVNLKSNTGNGSQVIVPIERSFGPLYIDSLGLGWEDTNKLLDFLFSGNVAMAGLKASVVGLTVGVPVTNPTDFSQYKADLQGLDISFNGGAVAINGGFLKTESIVNNAKVIMYNGVAVIKAGTFSLMALGSYAEVPVSPAPDAAKMPSLFIFAVLNSPLGGPPFLFITGIAAGFSFNRGLVIPDISQVQDFPLLKGLVDGTFAEGEDPGKALEQLSSVVYPEVGQYWLAAGVKFTSFELLTTSALLFLSFGKEWEVNLLGLSFTSLPPKIPRNMALAYFELAIKISFRPTEGVISAEAQLTPNSFVLSKDVKVTGGFAFYLWFKNIKTSTYTIPAGDFVISLGGYHPDFNKPAWYPSVPRLGMQWKMDISVGSISISGGAYFALCPTAVMAGGYLNVAYQLGPLKAWLNASADFLIEWNPFYFNVGISITVGASFGTTILGVSITLRAELGATLRLQGPPTHGYVKVDWFVISFTIPVGSGETATKDQNITWAAFAEAFLPPPAVPGSTMGNAKRKVSVANETPVQQVLKLNPDYGLLSDNDNQWTIQPYPFSLSAKSSIPASNITVTASNFSQKGVSVGVRPMGYIDNLNAPLTITLTDSKGNPVDLSARKIKMVIDTNGAPSAMWSQDPLDRNKPPQSNEMLIPGASFGILLDGDEYNYLGNVPAFNIENLKYDIGAYRMLPYKQVIKFPPAARYPASDQNNAYHVIMHSIMNEPVIVQRNIILEGIAASNILAPLNPDLSVMASSADMILQALPVIARLAVFQNNGVLEAAKAIQPPTIPAAKASAGDKLKAPQLVGMVKRYKVNRNNTTKSGKQQKSVKSQYQEINNITRKTKPLALNRLGSDELGNTKMVYDGSSILWAVDHQAVTTLHLKGDLPLRVVSFDRHGRLTGIRVAAGDQNVTLAEGTAQVAVQGYENGGEGFSGWEINSQLFKTNTVWALGDAAMIRVQNSQRIRVRGTNANTGLIDAADLLSHNLVTDVNKNTRSGWIQSVFPAGIHYIGVLLEEQTGAERLDVAIAAGSIPMQGSNLAPAQVYETEKGTLLIYPCTPSDSYNAILAIPKDNKVKVLGMYGLPSLPTDKQTVSNFMQLRNAGLDLTASAVKSAVVSIHSQKQAL</sequence>
<feature type="domain" description="DUF6603" evidence="1">
    <location>
        <begin position="2107"/>
        <end position="2607"/>
    </location>
</feature>
<organism evidence="2 3">
    <name type="scientific">Chitinophaga dinghuensis</name>
    <dbReference type="NCBI Taxonomy" id="1539050"/>
    <lineage>
        <taxon>Bacteria</taxon>
        <taxon>Pseudomonadati</taxon>
        <taxon>Bacteroidota</taxon>
        <taxon>Chitinophagia</taxon>
        <taxon>Chitinophagales</taxon>
        <taxon>Chitinophagaceae</taxon>
        <taxon>Chitinophaga</taxon>
    </lineage>
</organism>
<dbReference type="Proteomes" id="UP000249819">
    <property type="component" value="Unassembled WGS sequence"/>
</dbReference>